<organism evidence="8 9">
    <name type="scientific">Ambrosia artemisiifolia</name>
    <name type="common">Common ragweed</name>
    <dbReference type="NCBI Taxonomy" id="4212"/>
    <lineage>
        <taxon>Eukaryota</taxon>
        <taxon>Viridiplantae</taxon>
        <taxon>Streptophyta</taxon>
        <taxon>Embryophyta</taxon>
        <taxon>Tracheophyta</taxon>
        <taxon>Spermatophyta</taxon>
        <taxon>Magnoliopsida</taxon>
        <taxon>eudicotyledons</taxon>
        <taxon>Gunneridae</taxon>
        <taxon>Pentapetalae</taxon>
        <taxon>asterids</taxon>
        <taxon>campanulids</taxon>
        <taxon>Asterales</taxon>
        <taxon>Asteraceae</taxon>
        <taxon>Asteroideae</taxon>
        <taxon>Heliantheae alliance</taxon>
        <taxon>Heliantheae</taxon>
        <taxon>Ambrosia</taxon>
    </lineage>
</organism>
<dbReference type="Pfam" id="PF00234">
    <property type="entry name" value="Tryp_alpha_amyl"/>
    <property type="match status" value="2"/>
</dbReference>
<evidence type="ECO:0000256" key="4">
    <source>
        <dbReference type="ARBA" id="ARBA00023157"/>
    </source>
</evidence>
<keyword evidence="6" id="KW-0732">Signal</keyword>
<evidence type="ECO:0000313" key="8">
    <source>
        <dbReference type="EMBL" id="KAI7744748.1"/>
    </source>
</evidence>
<feature type="domain" description="Bifunctional inhibitor/plant lipid transfer protein/seed storage helical" evidence="7">
    <location>
        <begin position="206"/>
        <end position="290"/>
    </location>
</feature>
<evidence type="ECO:0000256" key="1">
    <source>
        <dbReference type="ARBA" id="ARBA00009748"/>
    </source>
</evidence>
<dbReference type="GO" id="GO:0008289">
    <property type="term" value="F:lipid binding"/>
    <property type="evidence" value="ECO:0007669"/>
    <property type="project" value="UniProtKB-KW"/>
</dbReference>
<dbReference type="InterPro" id="IPR036312">
    <property type="entry name" value="Bifun_inhib/LTP/seed_sf"/>
</dbReference>
<dbReference type="SMART" id="SM00499">
    <property type="entry name" value="AAI"/>
    <property type="match status" value="2"/>
</dbReference>
<dbReference type="Gene3D" id="1.10.110.10">
    <property type="entry name" value="Plant lipid-transfer and hydrophobic proteins"/>
    <property type="match status" value="2"/>
</dbReference>
<keyword evidence="2 5" id="KW-0813">Transport</keyword>
<proteinExistence type="inferred from homology"/>
<reference evidence="8" key="1">
    <citation type="submission" date="2022-06" db="EMBL/GenBank/DDBJ databases">
        <title>Uncovering the hologenomic basis of an extraordinary plant invasion.</title>
        <authorList>
            <person name="Bieker V.C."/>
            <person name="Martin M.D."/>
            <person name="Gilbert T."/>
            <person name="Hodgins K."/>
            <person name="Battlay P."/>
            <person name="Petersen B."/>
            <person name="Wilson J."/>
        </authorList>
    </citation>
    <scope>NUCLEOTIDE SEQUENCE</scope>
    <source>
        <strain evidence="8">AA19_3_7</strain>
        <tissue evidence="8">Leaf</tissue>
    </source>
</reference>
<feature type="signal peptide" evidence="6">
    <location>
        <begin position="1"/>
        <end position="25"/>
    </location>
</feature>
<evidence type="ECO:0000256" key="5">
    <source>
        <dbReference type="RuleBase" id="RU000628"/>
    </source>
</evidence>
<dbReference type="GO" id="GO:0006869">
    <property type="term" value="P:lipid transport"/>
    <property type="evidence" value="ECO:0007669"/>
    <property type="project" value="InterPro"/>
</dbReference>
<dbReference type="AlphaFoldDB" id="A0AAD5GM88"/>
<comment type="function">
    <text evidence="5">Plant non-specific lipid-transfer proteins transfer phospholipids as well as galactolipids across membranes. May play a role in wax or cutin deposition in the cell walls of expanding epidermal cells and certain secretory tissues.</text>
</comment>
<comment type="similarity">
    <text evidence="1 5">Belongs to the plant LTP family.</text>
</comment>
<dbReference type="Proteomes" id="UP001206925">
    <property type="component" value="Unassembled WGS sequence"/>
</dbReference>
<feature type="chain" id="PRO_5042094985" description="Non-specific lipid-transfer protein" evidence="6">
    <location>
        <begin position="26"/>
        <end position="294"/>
    </location>
</feature>
<keyword evidence="4" id="KW-1015">Disulfide bond</keyword>
<gene>
    <name evidence="8" type="ORF">M8C21_016883</name>
</gene>
<sequence>MAKMAMMVLCVVVTCMVVVAPYAEAITCGQVTSSLAPCIGYLTRGGAVTPGCCNGVRGLNNAARTTPDRQTACNCLKSAYKSISGINGANAASLPGKCGVNIPYKISPNTDCTKRDRDYKGKITNEIRVPKWHQVAEQEHRITPCGTRLDLSNVPLYETTREEWTKNEQGLPNRPLGMKALKNGKDGNDVVTCMVVAAPYAEAITCGQVASSLAPCIGYLTKGGALPPACCSGVKSLNSAAKTTPDRQAACGCLKSVSSSISGINMGNAASLPGKCGVSIPYKISPSTDCSKVQ</sequence>
<evidence type="ECO:0000256" key="2">
    <source>
        <dbReference type="ARBA" id="ARBA00022448"/>
    </source>
</evidence>
<dbReference type="EMBL" id="JAMZMK010007447">
    <property type="protein sequence ID" value="KAI7744748.1"/>
    <property type="molecule type" value="Genomic_DNA"/>
</dbReference>
<feature type="domain" description="Bifunctional inhibitor/plant lipid transfer protein/seed storage helical" evidence="7">
    <location>
        <begin position="28"/>
        <end position="112"/>
    </location>
</feature>
<evidence type="ECO:0000313" key="9">
    <source>
        <dbReference type="Proteomes" id="UP001206925"/>
    </source>
</evidence>
<dbReference type="InterPro" id="IPR016140">
    <property type="entry name" value="Bifunc_inhib/LTP/seed_store"/>
</dbReference>
<evidence type="ECO:0000256" key="3">
    <source>
        <dbReference type="ARBA" id="ARBA00023121"/>
    </source>
</evidence>
<keyword evidence="3 5" id="KW-0446">Lipid-binding</keyword>
<evidence type="ECO:0000259" key="7">
    <source>
        <dbReference type="SMART" id="SM00499"/>
    </source>
</evidence>
<accession>A0AAD5GM88</accession>
<dbReference type="FunFam" id="1.10.110.10:FF:000002">
    <property type="entry name" value="Non-specific lipid-transfer protein"/>
    <property type="match status" value="2"/>
</dbReference>
<dbReference type="SUPFAM" id="SSF47699">
    <property type="entry name" value="Bifunctional inhibitor/lipid-transfer protein/seed storage 2S albumin"/>
    <property type="match status" value="2"/>
</dbReference>
<dbReference type="PRINTS" id="PR00382">
    <property type="entry name" value="LIPIDTRNSFER"/>
</dbReference>
<dbReference type="PROSITE" id="PS00597">
    <property type="entry name" value="PLANT_LTP"/>
    <property type="match status" value="1"/>
</dbReference>
<protein>
    <recommendedName>
        <fullName evidence="5">Non-specific lipid-transfer protein</fullName>
    </recommendedName>
</protein>
<name>A0AAD5GM88_AMBAR</name>
<keyword evidence="9" id="KW-1185">Reference proteome</keyword>
<evidence type="ECO:0000256" key="6">
    <source>
        <dbReference type="SAM" id="SignalP"/>
    </source>
</evidence>
<comment type="caution">
    <text evidence="8">The sequence shown here is derived from an EMBL/GenBank/DDBJ whole genome shotgun (WGS) entry which is preliminary data.</text>
</comment>
<dbReference type="PANTHER" id="PTHR33076">
    <property type="entry name" value="NON-SPECIFIC LIPID-TRANSFER PROTEIN 2-RELATED"/>
    <property type="match status" value="1"/>
</dbReference>
<dbReference type="CDD" id="cd01960">
    <property type="entry name" value="nsLTP1"/>
    <property type="match status" value="2"/>
</dbReference>
<dbReference type="InterPro" id="IPR000528">
    <property type="entry name" value="Plant_nsLTP"/>
</dbReference>